<reference evidence="1 2" key="1">
    <citation type="submission" date="2024-04" db="EMBL/GenBank/DDBJ databases">
        <title>Tritrichomonas musculus Genome.</title>
        <authorList>
            <person name="Alves-Ferreira E."/>
            <person name="Grigg M."/>
            <person name="Lorenzi H."/>
            <person name="Galac M."/>
        </authorList>
    </citation>
    <scope>NUCLEOTIDE SEQUENCE [LARGE SCALE GENOMIC DNA]</scope>
    <source>
        <strain evidence="1 2">EAF2021</strain>
    </source>
</reference>
<proteinExistence type="predicted"/>
<dbReference type="EMBL" id="JAPFFF010000027">
    <property type="protein sequence ID" value="KAK8847936.1"/>
    <property type="molecule type" value="Genomic_DNA"/>
</dbReference>
<organism evidence="1 2">
    <name type="scientific">Tritrichomonas musculus</name>
    <dbReference type="NCBI Taxonomy" id="1915356"/>
    <lineage>
        <taxon>Eukaryota</taxon>
        <taxon>Metamonada</taxon>
        <taxon>Parabasalia</taxon>
        <taxon>Tritrichomonadida</taxon>
        <taxon>Tritrichomonadidae</taxon>
        <taxon>Tritrichomonas</taxon>
    </lineage>
</organism>
<dbReference type="InterPro" id="IPR001680">
    <property type="entry name" value="WD40_rpt"/>
</dbReference>
<dbReference type="SUPFAM" id="SSF50978">
    <property type="entry name" value="WD40 repeat-like"/>
    <property type="match status" value="1"/>
</dbReference>
<dbReference type="PANTHER" id="PTHR12616">
    <property type="entry name" value="VACUOLAR PROTEIN SORTING VPS41"/>
    <property type="match status" value="1"/>
</dbReference>
<dbReference type="Proteomes" id="UP001470230">
    <property type="component" value="Unassembled WGS sequence"/>
</dbReference>
<comment type="caution">
    <text evidence="1">The sequence shown here is derived from an EMBL/GenBank/DDBJ whole genome shotgun (WGS) entry which is preliminary data.</text>
</comment>
<dbReference type="SMART" id="SM00320">
    <property type="entry name" value="WD40"/>
    <property type="match status" value="2"/>
</dbReference>
<dbReference type="Gene3D" id="2.130.10.10">
    <property type="entry name" value="YVTN repeat-like/Quinoprotein amine dehydrogenase"/>
    <property type="match status" value="1"/>
</dbReference>
<dbReference type="InterPro" id="IPR045111">
    <property type="entry name" value="Vps41/Vps8"/>
</dbReference>
<sequence length="1133" mass="129676">MSNLQVKEIKGISIKNTIRFAICHDDFYLYSDNYDNIYSFDQNSISNSIFSFPDKKVKGHITALDFSPSRKYAAAGYTDGAIQVFDLDSNKPYKLLSKPSGNSVQCIVFYSDTFLLSGFSNGSFVSYKIAFIPRENHISNFSSRPLRLYRPAIYRFVDGNDKSSKVVLPNFVDCFAVSTEKSFQISILAKDFISSKDKLNIPTGNLIPCFYTIDSRNVLMAVAYTDKVEIYSLSYTEDLQITKQASISTSYPLVFLSFLSPMILIGHDQDCQHFLMLSSDTNSSTELNSPITGFPIQGDSNLGPTFINDNKLYRLNLQPFTSIIESYYDSVEKAELAIDYCKKAISNDPISTISLPSNQYQRLLVIERSISPILSNYLSSQLNDHPENAETIAEKFVNISIDLKLQDWLINEAISIFESKGKLRIIVEKIIKNDPCATLFGYNRKFVESIMNNFDNKSDDEDKSGVSISNFLLSLPSRILTPIEIIKYAEKTGSHFLLAQLYAIRLNDLTSALQILANVDMFSNICVLIIHNQEKIDISIQWCFTFVKGKFPYIEKICRCKDAKDVFFLFENRIEEKKSPVNISDFVNAMIQTLYFLQNDQKSTENSEFINNYLIKMQNLLISKQVKLLASTLKCIVTIIFSKKLPDNDPEKKRLEKILIYILSSDVPVQFKEPLLNLCESFGFQETKRRMEEGARKYESAIKESLLKPEKDVFKLIDDLISKAQSNPSEFALAQTSIRNALLTFAPYFIVKDVKKFSNLINKKFYDSALGIVREVQDENMRNIFIRNLYQVEQSADFLKLPTDLFLKYVTYLSKYYSHEVYGLIKLYPCSDVPVEDLIPICRSYHIYDACSYLSELTNDASKASDYVVKYQQVQLLLFAQKKISIELATNVTNYVLNFVKERVKKKAIIDETRKMSIQLVNAMLAPLYELQKQGVKSDNERVNFITNYLKTICSTVASVVPYPAILDIFIQQFKELNYGYASLALSSIMNDYSYDIDTTNAMCDLYRQDERNDHSRLILNYIAGVENDNIVCCTCKKRLVGVLDQIQVFPCGHVFHRNISCLPKQVCPVCNPEERLDQDVPIHTLAVNIGRSQLRRFEFNLKKHNSVFRQKEKFEDKKDSIVINPGAFASFE</sequence>
<evidence type="ECO:0000313" key="2">
    <source>
        <dbReference type="Proteomes" id="UP001470230"/>
    </source>
</evidence>
<accession>A0ABR2HIA5</accession>
<evidence type="ECO:0008006" key="3">
    <source>
        <dbReference type="Google" id="ProtNLM"/>
    </source>
</evidence>
<evidence type="ECO:0000313" key="1">
    <source>
        <dbReference type="EMBL" id="KAK8847936.1"/>
    </source>
</evidence>
<gene>
    <name evidence="1" type="ORF">M9Y10_018985</name>
</gene>
<dbReference type="InterPro" id="IPR036322">
    <property type="entry name" value="WD40_repeat_dom_sf"/>
</dbReference>
<dbReference type="PANTHER" id="PTHR12616:SF8">
    <property type="entry name" value="VACUOLAR PROTEIN SORTING-ASSOCIATED PROTEIN 8 HOMOLOG"/>
    <property type="match status" value="1"/>
</dbReference>
<keyword evidence="2" id="KW-1185">Reference proteome</keyword>
<protein>
    <recommendedName>
        <fullName evidence="3">RING-type domain-containing protein</fullName>
    </recommendedName>
</protein>
<name>A0ABR2HIA5_9EUKA</name>
<dbReference type="InterPro" id="IPR015943">
    <property type="entry name" value="WD40/YVTN_repeat-like_dom_sf"/>
</dbReference>